<keyword evidence="1" id="KW-0732">Signal</keyword>
<gene>
    <name evidence="4" type="ordered locus">Slin_0557</name>
</gene>
<accession>D2QFE4</accession>
<dbReference type="HOGENOM" id="CLU_031144_0_0_10"/>
<dbReference type="Pfam" id="PF05426">
    <property type="entry name" value="Alginate_lyase"/>
    <property type="match status" value="1"/>
</dbReference>
<name>D2QFE4_SPILD</name>
<proteinExistence type="predicted"/>
<dbReference type="AlphaFoldDB" id="D2QFE4"/>
<dbReference type="GO" id="GO:0042597">
    <property type="term" value="C:periplasmic space"/>
    <property type="evidence" value="ECO:0007669"/>
    <property type="project" value="InterPro"/>
</dbReference>
<keyword evidence="2" id="KW-0456">Lyase</keyword>
<evidence type="ECO:0000256" key="1">
    <source>
        <dbReference type="ARBA" id="ARBA00022729"/>
    </source>
</evidence>
<dbReference type="KEGG" id="sli:Slin_0557"/>
<dbReference type="GO" id="GO:0016829">
    <property type="term" value="F:lyase activity"/>
    <property type="evidence" value="ECO:0007669"/>
    <property type="project" value="UniProtKB-KW"/>
</dbReference>
<dbReference type="RefSeq" id="WP_012925173.1">
    <property type="nucleotide sequence ID" value="NC_013730.1"/>
</dbReference>
<protein>
    <recommendedName>
        <fullName evidence="3">Alginate lyase domain-containing protein</fullName>
    </recommendedName>
</protein>
<dbReference type="InterPro" id="IPR008397">
    <property type="entry name" value="Alginate_lyase_dom"/>
</dbReference>
<reference evidence="4 5" key="1">
    <citation type="journal article" date="2010" name="Stand. Genomic Sci.">
        <title>Complete genome sequence of Spirosoma linguale type strain (1).</title>
        <authorList>
            <person name="Lail K."/>
            <person name="Sikorski J."/>
            <person name="Saunders E."/>
            <person name="Lapidus A."/>
            <person name="Glavina Del Rio T."/>
            <person name="Copeland A."/>
            <person name="Tice H."/>
            <person name="Cheng J.-F."/>
            <person name="Lucas S."/>
            <person name="Nolan M."/>
            <person name="Bruce D."/>
            <person name="Goodwin L."/>
            <person name="Pitluck S."/>
            <person name="Ivanova N."/>
            <person name="Mavromatis K."/>
            <person name="Ovchinnikova G."/>
            <person name="Pati A."/>
            <person name="Chen A."/>
            <person name="Palaniappan K."/>
            <person name="Land M."/>
            <person name="Hauser L."/>
            <person name="Chang Y.-J."/>
            <person name="Jeffries C.D."/>
            <person name="Chain P."/>
            <person name="Brettin T."/>
            <person name="Detter J.C."/>
            <person name="Schuetze A."/>
            <person name="Rohde M."/>
            <person name="Tindall B.J."/>
            <person name="Goeker M."/>
            <person name="Bristow J."/>
            <person name="Eisen J.A."/>
            <person name="Markowitz V."/>
            <person name="Hugenholtz P."/>
            <person name="Kyrpides N.C."/>
            <person name="Klenk H.-P."/>
            <person name="Chen F."/>
        </authorList>
    </citation>
    <scope>NUCLEOTIDE SEQUENCE [LARGE SCALE GENOMIC DNA]</scope>
    <source>
        <strain evidence="5">ATCC 33905 / DSM 74 / LMG 10896 / Claus 1</strain>
    </source>
</reference>
<evidence type="ECO:0000256" key="2">
    <source>
        <dbReference type="ARBA" id="ARBA00023239"/>
    </source>
</evidence>
<evidence type="ECO:0000313" key="5">
    <source>
        <dbReference type="Proteomes" id="UP000002028"/>
    </source>
</evidence>
<feature type="domain" description="Alginate lyase" evidence="3">
    <location>
        <begin position="76"/>
        <end position="355"/>
    </location>
</feature>
<organism evidence="4 5">
    <name type="scientific">Spirosoma linguale (strain ATCC 33905 / DSM 74 / LMG 10896 / Claus 1)</name>
    <dbReference type="NCBI Taxonomy" id="504472"/>
    <lineage>
        <taxon>Bacteria</taxon>
        <taxon>Pseudomonadati</taxon>
        <taxon>Bacteroidota</taxon>
        <taxon>Cytophagia</taxon>
        <taxon>Cytophagales</taxon>
        <taxon>Cytophagaceae</taxon>
        <taxon>Spirosoma</taxon>
    </lineage>
</organism>
<dbReference type="STRING" id="504472.Slin_0557"/>
<dbReference type="Proteomes" id="UP000002028">
    <property type="component" value="Chromosome"/>
</dbReference>
<dbReference type="InterPro" id="IPR008929">
    <property type="entry name" value="Chondroitin_lyas"/>
</dbReference>
<sequence>MRHLRSQIGWLTGTLFMLCVLPVLAQPVTTPGTFLLDATLLASNKARLQQGDASLQEARKSLLAQADKLLTKPAHSVVEKTKTPPSGDKHDYMSVGPYWWPDSTKPGGLPYIRKDGQINPDRYAIQDGTYLNALCDDIQTLALSYYFSNDDKYARRAAELLRTWFLDKETRMNPNLNYGQAIPGITEGRGIGLIDTRMLAKLVDAVQLLNGSTAWPKQDQTALQAWFRRFLTWMLTSPIGKDEADEHNNHGTYYDFQTVAFALFLQDKTLAKQLIEQNTYKRIQSQLKEDGSQPHELARTLSWNYSVMNFKGFLGLALLAKNVDIDLWNYETADGKSLKKAYQWLFPYAEGQKPWTFQQIKAMHPEEFLPVPFIVNARFNTGTAADKSPARTPGSPVFVLTNALF</sequence>
<evidence type="ECO:0000259" key="3">
    <source>
        <dbReference type="Pfam" id="PF05426"/>
    </source>
</evidence>
<dbReference type="eggNOG" id="ENOG502Z7SW">
    <property type="taxonomic scope" value="Bacteria"/>
</dbReference>
<keyword evidence="5" id="KW-1185">Reference proteome</keyword>
<evidence type="ECO:0000313" key="4">
    <source>
        <dbReference type="EMBL" id="ADB36621.1"/>
    </source>
</evidence>
<dbReference type="SUPFAM" id="SSF48230">
    <property type="entry name" value="Chondroitin AC/alginate lyase"/>
    <property type="match status" value="1"/>
</dbReference>
<dbReference type="Gene3D" id="1.50.10.100">
    <property type="entry name" value="Chondroitin AC/alginate lyase"/>
    <property type="match status" value="1"/>
</dbReference>
<dbReference type="EMBL" id="CP001769">
    <property type="protein sequence ID" value="ADB36621.1"/>
    <property type="molecule type" value="Genomic_DNA"/>
</dbReference>